<feature type="transmembrane region" description="Helical" evidence="1">
    <location>
        <begin position="165"/>
        <end position="185"/>
    </location>
</feature>
<feature type="transmembrane region" description="Helical" evidence="1">
    <location>
        <begin position="44"/>
        <end position="63"/>
    </location>
</feature>
<name>A0ABS8GCK7_9ALTE</name>
<dbReference type="RefSeq" id="WP_229163068.1">
    <property type="nucleotide sequence ID" value="NZ_JAJEWP010000010.1"/>
</dbReference>
<dbReference type="EMBL" id="JAJEWP010000010">
    <property type="protein sequence ID" value="MCC2618292.1"/>
    <property type="molecule type" value="Genomic_DNA"/>
</dbReference>
<evidence type="ECO:0000313" key="2">
    <source>
        <dbReference type="EMBL" id="MCC2618292.1"/>
    </source>
</evidence>
<evidence type="ECO:0000313" key="3">
    <source>
        <dbReference type="Proteomes" id="UP001520878"/>
    </source>
</evidence>
<keyword evidence="1" id="KW-0472">Membrane</keyword>
<evidence type="ECO:0000256" key="1">
    <source>
        <dbReference type="SAM" id="Phobius"/>
    </source>
</evidence>
<feature type="transmembrane region" description="Helical" evidence="1">
    <location>
        <begin position="294"/>
        <end position="313"/>
    </location>
</feature>
<keyword evidence="1" id="KW-0812">Transmembrane</keyword>
<proteinExistence type="predicted"/>
<dbReference type="Proteomes" id="UP001520878">
    <property type="component" value="Unassembled WGS sequence"/>
</dbReference>
<organism evidence="2 3">
    <name type="scientific">Fluctibacter halophilus</name>
    <dbReference type="NCBI Taxonomy" id="226011"/>
    <lineage>
        <taxon>Bacteria</taxon>
        <taxon>Pseudomonadati</taxon>
        <taxon>Pseudomonadota</taxon>
        <taxon>Gammaproteobacteria</taxon>
        <taxon>Alteromonadales</taxon>
        <taxon>Alteromonadaceae</taxon>
        <taxon>Fluctibacter</taxon>
    </lineage>
</organism>
<comment type="caution">
    <text evidence="2">The sequence shown here is derived from an EMBL/GenBank/DDBJ whole genome shotgun (WGS) entry which is preliminary data.</text>
</comment>
<keyword evidence="1" id="KW-1133">Transmembrane helix</keyword>
<gene>
    <name evidence="2" type="ORF">LJ739_18695</name>
</gene>
<sequence length="344" mass="39045">MKITRNHLDSAASDNIITPEQADALYDYLKEHSGATPSFTFTHVLYYFGGLIAIGAMTVFMTLGWEVFGGWGIVSCSMIYAVLGVWLTHRFATDGHPIPAGICATFVIALTPLAIYGLQQGLGIWPDERVYREYHRIIEWHWLYMELGALTVGIIMAWRYRYPFMLMPIAVTLWYLSMDVAVMLTGEHYNVEFRAFISMYCGLLITLLAFWVDIRSRSQADFAFWLYLFGLLAFWGGMTAQDSDSELAKLGYFAVNLLLMAIGVLLTRRVFVVFGALGSCLYLGHLAHDVFKDSWMFPISLTFIGLMMVYGGVQWQKHEKRLSQKARSTLPPSLTRLINSGKQR</sequence>
<protein>
    <submittedName>
        <fullName evidence="2">DUF2157 domain-containing protein</fullName>
    </submittedName>
</protein>
<feature type="transmembrane region" description="Helical" evidence="1">
    <location>
        <begin position="138"/>
        <end position="158"/>
    </location>
</feature>
<feature type="transmembrane region" description="Helical" evidence="1">
    <location>
        <begin position="100"/>
        <end position="118"/>
    </location>
</feature>
<feature type="transmembrane region" description="Helical" evidence="1">
    <location>
        <begin position="69"/>
        <end position="88"/>
    </location>
</feature>
<feature type="transmembrane region" description="Helical" evidence="1">
    <location>
        <begin position="247"/>
        <end position="266"/>
    </location>
</feature>
<reference evidence="2 3" key="1">
    <citation type="submission" date="2021-10" db="EMBL/GenBank/DDBJ databases">
        <title>Draft genome of Aestuariibacter halophilus JC2043.</title>
        <authorList>
            <person name="Emsley S.A."/>
            <person name="Pfannmuller K.M."/>
            <person name="Ushijima B."/>
            <person name="Saw J.H."/>
            <person name="Videau P."/>
        </authorList>
    </citation>
    <scope>NUCLEOTIDE SEQUENCE [LARGE SCALE GENOMIC DNA]</scope>
    <source>
        <strain evidence="2 3">JC2043</strain>
    </source>
</reference>
<feature type="transmembrane region" description="Helical" evidence="1">
    <location>
        <begin position="191"/>
        <end position="212"/>
    </location>
</feature>
<accession>A0ABS8GCK7</accession>
<keyword evidence="3" id="KW-1185">Reference proteome</keyword>
<feature type="transmembrane region" description="Helical" evidence="1">
    <location>
        <begin position="224"/>
        <end position="241"/>
    </location>
</feature>